<gene>
    <name evidence="1" type="ORF">S01H1_60391</name>
</gene>
<reference evidence="1" key="1">
    <citation type="journal article" date="2014" name="Front. Microbiol.">
        <title>High frequency of phylogenetically diverse reductive dehalogenase-homologous genes in deep subseafloor sedimentary metagenomes.</title>
        <authorList>
            <person name="Kawai M."/>
            <person name="Futagami T."/>
            <person name="Toyoda A."/>
            <person name="Takaki Y."/>
            <person name="Nishi S."/>
            <person name="Hori S."/>
            <person name="Arai W."/>
            <person name="Tsubouchi T."/>
            <person name="Morono Y."/>
            <person name="Uchiyama I."/>
            <person name="Ito T."/>
            <person name="Fujiyama A."/>
            <person name="Inagaki F."/>
            <person name="Takami H."/>
        </authorList>
    </citation>
    <scope>NUCLEOTIDE SEQUENCE</scope>
    <source>
        <strain evidence="1">Expedition CK06-06</strain>
    </source>
</reference>
<feature type="non-terminal residue" evidence="1">
    <location>
        <position position="1"/>
    </location>
</feature>
<accession>X0VPD4</accession>
<protein>
    <submittedName>
        <fullName evidence="1">Uncharacterized protein</fullName>
    </submittedName>
</protein>
<dbReference type="AlphaFoldDB" id="X0VPD4"/>
<dbReference type="EMBL" id="BARS01039554">
    <property type="protein sequence ID" value="GAG20254.1"/>
    <property type="molecule type" value="Genomic_DNA"/>
</dbReference>
<evidence type="ECO:0000313" key="1">
    <source>
        <dbReference type="EMBL" id="GAG20254.1"/>
    </source>
</evidence>
<name>X0VPD4_9ZZZZ</name>
<organism evidence="1">
    <name type="scientific">marine sediment metagenome</name>
    <dbReference type="NCBI Taxonomy" id="412755"/>
    <lineage>
        <taxon>unclassified sequences</taxon>
        <taxon>metagenomes</taxon>
        <taxon>ecological metagenomes</taxon>
    </lineage>
</organism>
<proteinExistence type="predicted"/>
<sequence length="133" mass="15902">PETKFTCEDILDNYTLEGIRDTSLDKNLIFNPSKVDIQHDFGCHTAQPRGFRSLFNKTGDVFWDDTVVYNLSFRYLGVDYFRHINTEKSKRTKEYAKKTHYGSHYENHLEDMDSNIKWYNDYTRKKELLNLDD</sequence>
<comment type="caution">
    <text evidence="1">The sequence shown here is derived from an EMBL/GenBank/DDBJ whole genome shotgun (WGS) entry which is preliminary data.</text>
</comment>